<dbReference type="PANTHER" id="PTHR44196:SF1">
    <property type="entry name" value="DEHYDROGENASE_REDUCTASE SDR FAMILY MEMBER 7B"/>
    <property type="match status" value="1"/>
</dbReference>
<dbReference type="GO" id="GO:0016020">
    <property type="term" value="C:membrane"/>
    <property type="evidence" value="ECO:0007669"/>
    <property type="project" value="TreeGrafter"/>
</dbReference>
<dbReference type="InterPro" id="IPR036291">
    <property type="entry name" value="NAD(P)-bd_dom_sf"/>
</dbReference>
<evidence type="ECO:0000256" key="4">
    <source>
        <dbReference type="SAM" id="Phobius"/>
    </source>
</evidence>
<organism evidence="6 7">
    <name type="scientific">Caldimonas brevitalea</name>
    <dbReference type="NCBI Taxonomy" id="413882"/>
    <lineage>
        <taxon>Bacteria</taxon>
        <taxon>Pseudomonadati</taxon>
        <taxon>Pseudomonadota</taxon>
        <taxon>Betaproteobacteria</taxon>
        <taxon>Burkholderiales</taxon>
        <taxon>Sphaerotilaceae</taxon>
        <taxon>Caldimonas</taxon>
    </lineage>
</organism>
<accession>A0A0G3BPA9</accession>
<evidence type="ECO:0000259" key="5">
    <source>
        <dbReference type="SMART" id="SM00822"/>
    </source>
</evidence>
<dbReference type="InterPro" id="IPR002347">
    <property type="entry name" value="SDR_fam"/>
</dbReference>
<keyword evidence="7" id="KW-1185">Reference proteome</keyword>
<gene>
    <name evidence="6" type="ORF">AAW51_3087</name>
</gene>
<dbReference type="Pfam" id="PF00106">
    <property type="entry name" value="adh_short"/>
    <property type="match status" value="1"/>
</dbReference>
<dbReference type="GO" id="GO:0016491">
    <property type="term" value="F:oxidoreductase activity"/>
    <property type="evidence" value="ECO:0007669"/>
    <property type="project" value="UniProtKB-KW"/>
</dbReference>
<dbReference type="FunFam" id="3.40.50.720:FF:000084">
    <property type="entry name" value="Short-chain dehydrogenase reductase"/>
    <property type="match status" value="1"/>
</dbReference>
<dbReference type="PATRIC" id="fig|413882.6.peg.3222"/>
<evidence type="ECO:0000256" key="1">
    <source>
        <dbReference type="ARBA" id="ARBA00006484"/>
    </source>
</evidence>
<reference evidence="6 7" key="1">
    <citation type="submission" date="2015-05" db="EMBL/GenBank/DDBJ databases">
        <authorList>
            <person name="Tang B."/>
            <person name="Yu Y."/>
        </authorList>
    </citation>
    <scope>NUCLEOTIDE SEQUENCE [LARGE SCALE GENOMIC DNA]</scope>
    <source>
        <strain evidence="6 7">DSM 7029</strain>
    </source>
</reference>
<keyword evidence="4" id="KW-0812">Transmembrane</keyword>
<keyword evidence="4" id="KW-1133">Transmembrane helix</keyword>
<dbReference type="InterPro" id="IPR057326">
    <property type="entry name" value="KR_dom"/>
</dbReference>
<feature type="domain" description="Ketoreductase" evidence="5">
    <location>
        <begin position="9"/>
        <end position="149"/>
    </location>
</feature>
<dbReference type="NCBIfam" id="NF005495">
    <property type="entry name" value="PRK07109.1"/>
    <property type="match status" value="1"/>
</dbReference>
<evidence type="ECO:0000313" key="7">
    <source>
        <dbReference type="Proteomes" id="UP000035352"/>
    </source>
</evidence>
<dbReference type="NCBIfam" id="NF004792">
    <property type="entry name" value="PRK06139.1"/>
    <property type="match status" value="1"/>
</dbReference>
<dbReference type="KEGG" id="pbh:AAW51_3087"/>
<dbReference type="Gene3D" id="3.40.50.720">
    <property type="entry name" value="NAD(P)-binding Rossmann-like Domain"/>
    <property type="match status" value="1"/>
</dbReference>
<dbReference type="PROSITE" id="PS00061">
    <property type="entry name" value="ADH_SHORT"/>
    <property type="match status" value="1"/>
</dbReference>
<keyword evidence="4" id="KW-0472">Membrane</keyword>
<comment type="similarity">
    <text evidence="1 3">Belongs to the short-chain dehydrogenases/reductases (SDR) family.</text>
</comment>
<evidence type="ECO:0000256" key="3">
    <source>
        <dbReference type="RuleBase" id="RU000363"/>
    </source>
</evidence>
<evidence type="ECO:0000313" key="6">
    <source>
        <dbReference type="EMBL" id="AKJ29778.1"/>
    </source>
</evidence>
<dbReference type="PRINTS" id="PR00081">
    <property type="entry name" value="GDHRDH"/>
</dbReference>
<dbReference type="AlphaFoldDB" id="A0A0G3BPA9"/>
<dbReference type="InterPro" id="IPR020904">
    <property type="entry name" value="Sc_DH/Rdtase_CS"/>
</dbReference>
<dbReference type="STRING" id="413882.AAW51_3087"/>
<name>A0A0G3BPA9_9BURK</name>
<dbReference type="EMBL" id="CP011371">
    <property type="protein sequence ID" value="AKJ29778.1"/>
    <property type="molecule type" value="Genomic_DNA"/>
</dbReference>
<keyword evidence="2" id="KW-0560">Oxidoreductase</keyword>
<dbReference type="SMART" id="SM00822">
    <property type="entry name" value="PKS_KR"/>
    <property type="match status" value="1"/>
</dbReference>
<feature type="transmembrane region" description="Helical" evidence="4">
    <location>
        <begin position="300"/>
        <end position="319"/>
    </location>
</feature>
<evidence type="ECO:0000256" key="2">
    <source>
        <dbReference type="ARBA" id="ARBA00023002"/>
    </source>
</evidence>
<dbReference type="OrthoDB" id="9790266at2"/>
<dbReference type="SUPFAM" id="SSF51735">
    <property type="entry name" value="NAD(P)-binding Rossmann-fold domains"/>
    <property type="match status" value="1"/>
</dbReference>
<dbReference type="PRINTS" id="PR00080">
    <property type="entry name" value="SDRFAMILY"/>
</dbReference>
<proteinExistence type="inferred from homology"/>
<sequence>MHAENFTGKVVVITGASSGIGRATAHAFAREGANVVLAARREALLQEAAEECRALGGTVLTVVADVTREEDVERVAAETLARFGRIDVWFNNAGVGVFGRFEDVPSDAWRRVIETNVFGYMYGAKAAMRQFRTQGHGVLIQNASIVGRVAKPDSTAYATSKFAVRGFSEALRQEVLDQRNIHVCTILPSVIDTPFFHHAANYSHLRVRAAPPVYTPEKVAETVVGLVRRPQAEVVIGGAGKLASLFKGLIPGPMTRITGRAFNYGFLAREPSAVTSGALFEPMQDRWGTRGGWRKGPNNGGMPLLAMALVGLPLAAFAYTRWRQQRARG</sequence>
<dbReference type="RefSeq" id="WP_047195310.1">
    <property type="nucleotide sequence ID" value="NZ_CP011371.1"/>
</dbReference>
<protein>
    <submittedName>
        <fullName evidence="6">Short-chain dehydrogenase</fullName>
    </submittedName>
</protein>
<dbReference type="Proteomes" id="UP000035352">
    <property type="component" value="Chromosome"/>
</dbReference>
<dbReference type="PANTHER" id="PTHR44196">
    <property type="entry name" value="DEHYDROGENASE/REDUCTASE SDR FAMILY MEMBER 7B"/>
    <property type="match status" value="1"/>
</dbReference>